<dbReference type="EMBL" id="CP021330">
    <property type="protein sequence ID" value="AVX04123.1"/>
    <property type="molecule type" value="Genomic_DNA"/>
</dbReference>
<dbReference type="InterPro" id="IPR000182">
    <property type="entry name" value="GNAT_dom"/>
</dbReference>
<accession>A0A2R4MDS9</accession>
<dbReference type="RefSeq" id="WP_117395505.1">
    <property type="nucleotide sequence ID" value="NZ_CP021330.1"/>
</dbReference>
<reference evidence="2 3" key="1">
    <citation type="submission" date="2017-05" db="EMBL/GenBank/DDBJ databases">
        <title>Genome Analysis of Maritalea myrionectae HL2708#5.</title>
        <authorList>
            <consortium name="Cotde Inc.-PKNU"/>
            <person name="Jang D."/>
            <person name="Oh H.-M."/>
        </authorList>
    </citation>
    <scope>NUCLEOTIDE SEQUENCE [LARGE SCALE GENOMIC DNA]</scope>
    <source>
        <strain evidence="2 3">HL2708#5</strain>
    </source>
</reference>
<evidence type="ECO:0000313" key="3">
    <source>
        <dbReference type="Proteomes" id="UP000258927"/>
    </source>
</evidence>
<dbReference type="AlphaFoldDB" id="A0A2R4MDS9"/>
<dbReference type="Proteomes" id="UP000258927">
    <property type="component" value="Chromosome"/>
</dbReference>
<keyword evidence="3" id="KW-1185">Reference proteome</keyword>
<organism evidence="2 3">
    <name type="scientific">Maritalea myrionectae</name>
    <dbReference type="NCBI Taxonomy" id="454601"/>
    <lineage>
        <taxon>Bacteria</taxon>
        <taxon>Pseudomonadati</taxon>
        <taxon>Pseudomonadota</taxon>
        <taxon>Alphaproteobacteria</taxon>
        <taxon>Hyphomicrobiales</taxon>
        <taxon>Devosiaceae</taxon>
        <taxon>Maritalea</taxon>
    </lineage>
</organism>
<dbReference type="Pfam" id="PF13673">
    <property type="entry name" value="Acetyltransf_10"/>
    <property type="match status" value="1"/>
</dbReference>
<dbReference type="PANTHER" id="PTHR43451">
    <property type="entry name" value="ACETYLTRANSFERASE (GNAT) FAMILY PROTEIN"/>
    <property type="match status" value="1"/>
</dbReference>
<dbReference type="SUPFAM" id="SSF55729">
    <property type="entry name" value="Acyl-CoA N-acyltransferases (Nat)"/>
    <property type="match status" value="1"/>
</dbReference>
<gene>
    <name evidence="2" type="ORF">MXMO3_01593</name>
</gene>
<dbReference type="PROSITE" id="PS51186">
    <property type="entry name" value="GNAT"/>
    <property type="match status" value="1"/>
</dbReference>
<evidence type="ECO:0000259" key="1">
    <source>
        <dbReference type="PROSITE" id="PS51186"/>
    </source>
</evidence>
<feature type="domain" description="N-acetyltransferase" evidence="1">
    <location>
        <begin position="3"/>
        <end position="157"/>
    </location>
</feature>
<evidence type="ECO:0000313" key="2">
    <source>
        <dbReference type="EMBL" id="AVX04123.1"/>
    </source>
</evidence>
<protein>
    <recommendedName>
        <fullName evidence="1">N-acetyltransferase domain-containing protein</fullName>
    </recommendedName>
</protein>
<dbReference type="PANTHER" id="PTHR43451:SF1">
    <property type="entry name" value="ACETYLTRANSFERASE"/>
    <property type="match status" value="1"/>
</dbReference>
<sequence length="286" mass="33067">MKYKIVPIGENHWAQLPEIHRAAIFAVKDDYYDQKALESWAHGLKPEGYKHSADDGEIFNIAIDENEVPVGFCGYRGYEIMALFVHPEHQNKGVGTALINKALEEILKGRPEKITLTSSHPALSFFQNEGFHVVKEREEITRGGVFIPVYDMEALLQRPPHEGHELELMLAGAKKLSYFADNDPEETFRPYVLSGRIKRFVWQAHTDHLEKRMRESGQIDIVPVTPVIYYLPHAETEKDRLVELLTKHQIYGEHDVKDEREMGELLDYPPYAVKAFMERMRALRQN</sequence>
<dbReference type="InterPro" id="IPR016181">
    <property type="entry name" value="Acyl_CoA_acyltransferase"/>
</dbReference>
<dbReference type="GO" id="GO:0016747">
    <property type="term" value="F:acyltransferase activity, transferring groups other than amino-acyl groups"/>
    <property type="evidence" value="ECO:0007669"/>
    <property type="project" value="InterPro"/>
</dbReference>
<dbReference type="InterPro" id="IPR052564">
    <property type="entry name" value="N-acetyltrans/Recomb-assoc"/>
</dbReference>
<dbReference type="CDD" id="cd04301">
    <property type="entry name" value="NAT_SF"/>
    <property type="match status" value="1"/>
</dbReference>
<proteinExistence type="predicted"/>
<dbReference type="Gene3D" id="3.40.630.30">
    <property type="match status" value="1"/>
</dbReference>
<dbReference type="STRING" id="1122213.GCA_000423365_01197"/>
<name>A0A2R4MDS9_9HYPH</name>
<dbReference type="KEGG" id="mmyr:MXMO3_01593"/>